<protein>
    <submittedName>
        <fullName evidence="1">Uncharacterized protein</fullName>
    </submittedName>
</protein>
<sequence>MIARRPGHPVPDGFRPHMARGLCTRCYHQRKRAGTLEKVPRTRGVETTSTVMAGSCRACGKATYPRGTAPAARPVGAVQAGARGMCGACYQRAGANGTLATFPVDGVLAGMDQAQRTAESLALLPLDGPTRRSAALQVCGRATDIDDARDLLTQLGLLDVPALLREAS</sequence>
<organism evidence="1 2">
    <name type="scientific">Cellulosimicrobium cellulans F16</name>
    <dbReference type="NCBI Taxonomy" id="1350482"/>
    <lineage>
        <taxon>Bacteria</taxon>
        <taxon>Bacillati</taxon>
        <taxon>Actinomycetota</taxon>
        <taxon>Actinomycetes</taxon>
        <taxon>Micrococcales</taxon>
        <taxon>Promicromonosporaceae</taxon>
        <taxon>Cellulosimicrobium</taxon>
    </lineage>
</organism>
<dbReference type="RefSeq" id="WP_053371092.1">
    <property type="nucleotide sequence ID" value="NZ_KQ435292.1"/>
</dbReference>
<evidence type="ECO:0000313" key="1">
    <source>
        <dbReference type="EMBL" id="KON72576.1"/>
    </source>
</evidence>
<reference evidence="1 2" key="1">
    <citation type="journal article" date="2015" name="Sci. Rep.">
        <title>Functional and structural properties of a novel cellulosome-like multienzyme complex: efficient glycoside hydrolysis of water-insoluble 7-xylosyl-10-deacetylpaclitaxel.</title>
        <authorList>
            <person name="Dou T.Y."/>
            <person name="Luan H.W."/>
            <person name="Ge G.B."/>
            <person name="Dong M.M."/>
            <person name="Zou H.F."/>
            <person name="He Y.Q."/>
            <person name="Cui P."/>
            <person name="Wang J.Y."/>
            <person name="Hao D.C."/>
            <person name="Yang S.L."/>
            <person name="Yang L."/>
        </authorList>
    </citation>
    <scope>NUCLEOTIDE SEQUENCE [LARGE SCALE GENOMIC DNA]</scope>
    <source>
        <strain evidence="1 2">F16</strain>
    </source>
</reference>
<dbReference type="Proteomes" id="UP000037387">
    <property type="component" value="Unassembled WGS sequence"/>
</dbReference>
<name>A0A0M0F5V8_CELCE</name>
<accession>A0A0M0F5V8</accession>
<gene>
    <name evidence="1" type="ORF">M768_13795</name>
</gene>
<comment type="caution">
    <text evidence="1">The sequence shown here is derived from an EMBL/GenBank/DDBJ whole genome shotgun (WGS) entry which is preliminary data.</text>
</comment>
<dbReference type="AlphaFoldDB" id="A0A0M0F5V8"/>
<dbReference type="EMBL" id="ATNL01000011">
    <property type="protein sequence ID" value="KON72576.1"/>
    <property type="molecule type" value="Genomic_DNA"/>
</dbReference>
<keyword evidence="2" id="KW-1185">Reference proteome</keyword>
<evidence type="ECO:0000313" key="2">
    <source>
        <dbReference type="Proteomes" id="UP000037387"/>
    </source>
</evidence>
<proteinExistence type="predicted"/>